<reference evidence="1 2" key="1">
    <citation type="submission" date="2021-11" db="EMBL/GenBank/DDBJ databases">
        <title>Draft genome sequence of Paenibacillus profundus YoMME, a new Gram-positive bacteria with exoelectrogenic properties.</title>
        <authorList>
            <person name="Hubenova Y."/>
            <person name="Hubenova E."/>
            <person name="Manasiev Y."/>
            <person name="Peykov S."/>
            <person name="Mitov M."/>
        </authorList>
    </citation>
    <scope>NUCLEOTIDE SEQUENCE [LARGE SCALE GENOMIC DNA]</scope>
    <source>
        <strain evidence="1 2">YoMME</strain>
    </source>
</reference>
<dbReference type="EMBL" id="JAJNBZ010000006">
    <property type="protein sequence ID" value="MCE5169901.1"/>
    <property type="molecule type" value="Genomic_DNA"/>
</dbReference>
<organism evidence="1 2">
    <name type="scientific">Paenibacillus profundus</name>
    <dbReference type="NCBI Taxonomy" id="1173085"/>
    <lineage>
        <taxon>Bacteria</taxon>
        <taxon>Bacillati</taxon>
        <taxon>Bacillota</taxon>
        <taxon>Bacilli</taxon>
        <taxon>Bacillales</taxon>
        <taxon>Paenibacillaceae</taxon>
        <taxon>Paenibacillus</taxon>
    </lineage>
</organism>
<evidence type="ECO:0008006" key="3">
    <source>
        <dbReference type="Google" id="ProtNLM"/>
    </source>
</evidence>
<evidence type="ECO:0000313" key="1">
    <source>
        <dbReference type="EMBL" id="MCE5169901.1"/>
    </source>
</evidence>
<proteinExistence type="predicted"/>
<comment type="caution">
    <text evidence="1">The sequence shown here is derived from an EMBL/GenBank/DDBJ whole genome shotgun (WGS) entry which is preliminary data.</text>
</comment>
<protein>
    <recommendedName>
        <fullName evidence="3">NERD domain-containing protein</fullName>
    </recommendedName>
</protein>
<sequence length="549" mass="64705">MKCPFCSKEIDLLSEEIVADCPQCMFFFYLKHTLRIMFIAYSDVENNQETYFHNLHRDIYDPFIVQYQDSITPREGAISMGEYIISQIKNLVKGYPKEDLLFMVATLREAATWNIFEDNIWASSHLRSIGHILTNLVESFNEELFGIDSIMYENDFVSILILTEELGKIVSNVFHSKVFGWDNNLSDMIKTRIENEKLDWFHSYYEVKELLKPEEIEFDDEQINYYLQNRKMTTSQIKKEVNGELHKLFGFSTLDLKKFRDKCIRVAEKNGQILEFTSRIQGMAMKVCFVFIEQLSSIEVDKEIIENIRKNITYIPTYRKGNPLIELLDPYMDYKFLFEYENLIAFGVLDSGNSISIFDNLSVTDHYIQDIFGERATTPFKKAQEKIASLMAYKIAYHFDKINDYYVPKIHNGIPNINIKIIQGNGVRKRIVDVHNQDLGDVDVIVVDIINKKIFNIEIKYYKPSTGFIEILKKDKKIFEDITKIKKRSQWIKENTDTLITAWELPLYEYLIETIVVTARPNYFGKELEKQEQVIYKTFDEILRTKDRM</sequence>
<name>A0ABS8YD11_9BACL</name>
<gene>
    <name evidence="1" type="ORF">LQV63_11320</name>
</gene>
<accession>A0ABS8YD11</accession>
<keyword evidence="2" id="KW-1185">Reference proteome</keyword>
<dbReference type="Proteomes" id="UP001199916">
    <property type="component" value="Unassembled WGS sequence"/>
</dbReference>
<evidence type="ECO:0000313" key="2">
    <source>
        <dbReference type="Proteomes" id="UP001199916"/>
    </source>
</evidence>
<dbReference type="RefSeq" id="WP_233696777.1">
    <property type="nucleotide sequence ID" value="NZ_JAJNBZ010000006.1"/>
</dbReference>